<evidence type="ECO:0000313" key="2">
    <source>
        <dbReference type="EMBL" id="KAK5045322.1"/>
    </source>
</evidence>
<evidence type="ECO:0000256" key="1">
    <source>
        <dbReference type="SAM" id="MobiDB-lite"/>
    </source>
</evidence>
<dbReference type="GeneID" id="89977587"/>
<protein>
    <submittedName>
        <fullName evidence="2">Uncharacterized protein</fullName>
    </submittedName>
</protein>
<reference evidence="2 3" key="1">
    <citation type="submission" date="2023-08" db="EMBL/GenBank/DDBJ databases">
        <title>Black Yeasts Isolated from many extreme environments.</title>
        <authorList>
            <person name="Coleine C."/>
            <person name="Stajich J.E."/>
            <person name="Selbmann L."/>
        </authorList>
    </citation>
    <scope>NUCLEOTIDE SEQUENCE [LARGE SCALE GENOMIC DNA]</scope>
    <source>
        <strain evidence="2 3">CCFEE 5792</strain>
    </source>
</reference>
<dbReference type="RefSeq" id="XP_064700954.1">
    <property type="nucleotide sequence ID" value="XM_064852968.1"/>
</dbReference>
<organism evidence="2 3">
    <name type="scientific">Exophiala bonariae</name>
    <dbReference type="NCBI Taxonomy" id="1690606"/>
    <lineage>
        <taxon>Eukaryota</taxon>
        <taxon>Fungi</taxon>
        <taxon>Dikarya</taxon>
        <taxon>Ascomycota</taxon>
        <taxon>Pezizomycotina</taxon>
        <taxon>Eurotiomycetes</taxon>
        <taxon>Chaetothyriomycetidae</taxon>
        <taxon>Chaetothyriales</taxon>
        <taxon>Herpotrichiellaceae</taxon>
        <taxon>Exophiala</taxon>
    </lineage>
</organism>
<keyword evidence="3" id="KW-1185">Reference proteome</keyword>
<gene>
    <name evidence="2" type="ORF">LTR84_009428</name>
</gene>
<name>A0AAV9MWQ1_9EURO</name>
<sequence>MELASRRPRPSSSTAFLYARLFATMCSPSQRSTAAITDHFNGRAYPDRHRGRRPTSILSVEDPLDTLGLRDLQRPAIADPNFSSVTQINQQIKAIETITTFPVCERLAIVSDIASTLPSLHGLLKSNHTSRPLVAKTRKLIALLNAVTVVEKDNLKQTLSHLSQIRLPEGLTRQEFADYVNVLDDFIYLIRPLAKTVDLYDTWQDAVVSVLQQYFRILPDTGTGETPVNADFHHLRPWDPWVEEKPFQPVTPLKTTESSINTILPVPLLGELSPIDDNMDEDLALEILQGIMVYLSEWVRLDPALYRMDAAIWFKSFTVAVDTMKALHSVNGRILSSDHVQESLSACVEKWTVFARIWRIAAEDALAEGLFLLMEPTRTSPIELPEAIFSQIMSHVQAMSCHPLSELPTTLFSHEDHGVIGSKFSIRAKNFCNLLHHQWQTTMYQSELHQLWLLVWRTLKMLYKIKGRVAFDQSGNECLIDNAFFDKPEVSATFNRLLKTSDAANPRSAEDMVAQYCRFITKCRNDPDDKYDHLRCYKETELHAHVVTSLHQFIQTGHANKNLLQKLHRAVVRLNFITRGPATIRRWTPGRADLDWSIELLDLVSPTKASVAGPNSPTFPPPEDDIHMIDDFPRTPTSSVVHPKGINVRSAFDYVYCPFPETRAHELAQSALISRELASSGTFSDGLRMEDLINIPPRHVRGPSNLSPLQWFDFVTPMEVITVRNVQSRLWRKLRGSQPRKGGRDVTKLHADRIRVGKAHGKASPVEEGVRLRGGAGSASPSDSRPSRIPPTYSPRREVLEQFRAIIRDKFNSSTPPPYSDDDLLLWLNLANWNIENAQYRFTQAETVVALTIPEYERSEHVLNHNPFLNTVLALLEENNGQADEAIPFFTSQVEEFRERVKLKENVDLKFEDALEFFRETIHLDEALALRERYHLFQVFSEAFKDWIIPGDSISEGEISSFFEQYPNDVKRAIGIHLRNRRIDAPCYICPELDGKNQIHHICVCIADNPDFMVKAYEDGQEFSDPSRCHRCPYFPGEFHHCLTPHRHLPDFQRRPERTRHKDDARLVLDTLDADEFGDLFAKFYRKGRDGRRYSGIAFLLGPSGFGAPRVDEREWRAGIGNVINEINILTTTLRNLFVQRSSTHETMPMDEISEYVQRRSDTARRSTEQLCQRAAIDLKASLDRLKRMLSNKQADMVWFAILSWRHELGRFIRTVNELRSLWLDLVIHNDFDEQDAPGMKPGQPPPSDSDLSQADDDSDDHQSGQGSSPMRRRPRGTNRDPSFSHDELPQVDHHGFEDRDFGESPTRFQPRRLPSKEEYNKMYIDELRRELIVERKVPRETVGQYQTKADLIGLLMRLDLRGNYGFGPRLGFHAIKEFTDFSKDRRDSTWEANWPNIVVEFRAHLRRDFERARVIREREREQAERMKRLRNEHRAQRRYTRQAARLAPDESDISSDETSEADTAPNVLKSADRGSQWPIIKLNHTLRSNRASGAQNQGSTPPGAELNANIEPVDGGLEQSVTKPTGEPPRPLRKRLRRIADPPTMTTANGNHQAGDAPPRPSRGGMLRSMAPQEIDPIARGVGKNPRAPKAKKATPQKFHMKLRPRKGRGLR</sequence>
<dbReference type="EMBL" id="JAVRRD010000038">
    <property type="protein sequence ID" value="KAK5045322.1"/>
    <property type="molecule type" value="Genomic_DNA"/>
</dbReference>
<feature type="region of interest" description="Disordered" evidence="1">
    <location>
        <begin position="758"/>
        <end position="794"/>
    </location>
</feature>
<feature type="region of interest" description="Disordered" evidence="1">
    <location>
        <begin position="1488"/>
        <end position="1613"/>
    </location>
</feature>
<accession>A0AAV9MWQ1</accession>
<dbReference type="Proteomes" id="UP001358417">
    <property type="component" value="Unassembled WGS sequence"/>
</dbReference>
<comment type="caution">
    <text evidence="2">The sequence shown here is derived from an EMBL/GenBank/DDBJ whole genome shotgun (WGS) entry which is preliminary data.</text>
</comment>
<feature type="region of interest" description="Disordered" evidence="1">
    <location>
        <begin position="1234"/>
        <end position="1315"/>
    </location>
</feature>
<feature type="compositionally biased region" description="Basic and acidic residues" evidence="1">
    <location>
        <begin position="1283"/>
        <end position="1303"/>
    </location>
</feature>
<proteinExistence type="predicted"/>
<feature type="compositionally biased region" description="Acidic residues" evidence="1">
    <location>
        <begin position="1450"/>
        <end position="1461"/>
    </location>
</feature>
<feature type="compositionally biased region" description="Basic residues" evidence="1">
    <location>
        <begin position="1428"/>
        <end position="1441"/>
    </location>
</feature>
<feature type="compositionally biased region" description="Basic residues" evidence="1">
    <location>
        <begin position="1588"/>
        <end position="1613"/>
    </location>
</feature>
<evidence type="ECO:0000313" key="3">
    <source>
        <dbReference type="Proteomes" id="UP001358417"/>
    </source>
</evidence>
<feature type="compositionally biased region" description="Polar residues" evidence="1">
    <location>
        <begin position="1488"/>
        <end position="1501"/>
    </location>
</feature>
<feature type="region of interest" description="Disordered" evidence="1">
    <location>
        <begin position="1427"/>
        <end position="1473"/>
    </location>
</feature>